<dbReference type="Proteomes" id="UP001432027">
    <property type="component" value="Unassembled WGS sequence"/>
</dbReference>
<dbReference type="EMBL" id="BTSX01000004">
    <property type="protein sequence ID" value="GMS94318.1"/>
    <property type="molecule type" value="Genomic_DNA"/>
</dbReference>
<feature type="non-terminal residue" evidence="1">
    <location>
        <position position="1"/>
    </location>
</feature>
<evidence type="ECO:0000313" key="2">
    <source>
        <dbReference type="Proteomes" id="UP001432027"/>
    </source>
</evidence>
<name>A0AAV5TIW2_9BILA</name>
<sequence>IWPTRNSDCERSEKKRITCATSSGVPILPNGIAGPAASDAIIWSCISFVPPAVTMAFEFNPPGRTEFTRIPF</sequence>
<gene>
    <name evidence="1" type="ORF">PENTCL1PPCAC_16493</name>
</gene>
<protein>
    <submittedName>
        <fullName evidence="1">Uncharacterized protein</fullName>
    </submittedName>
</protein>
<comment type="caution">
    <text evidence="1">The sequence shown here is derived from an EMBL/GenBank/DDBJ whole genome shotgun (WGS) entry which is preliminary data.</text>
</comment>
<evidence type="ECO:0000313" key="1">
    <source>
        <dbReference type="EMBL" id="GMS94318.1"/>
    </source>
</evidence>
<accession>A0AAV5TIW2</accession>
<proteinExistence type="predicted"/>
<reference evidence="1" key="1">
    <citation type="submission" date="2023-10" db="EMBL/GenBank/DDBJ databases">
        <title>Genome assembly of Pristionchus species.</title>
        <authorList>
            <person name="Yoshida K."/>
            <person name="Sommer R.J."/>
        </authorList>
    </citation>
    <scope>NUCLEOTIDE SEQUENCE</scope>
    <source>
        <strain evidence="1">RS0144</strain>
    </source>
</reference>
<feature type="non-terminal residue" evidence="1">
    <location>
        <position position="72"/>
    </location>
</feature>
<keyword evidence="2" id="KW-1185">Reference proteome</keyword>
<dbReference type="AlphaFoldDB" id="A0AAV5TIW2"/>
<organism evidence="1 2">
    <name type="scientific">Pristionchus entomophagus</name>
    <dbReference type="NCBI Taxonomy" id="358040"/>
    <lineage>
        <taxon>Eukaryota</taxon>
        <taxon>Metazoa</taxon>
        <taxon>Ecdysozoa</taxon>
        <taxon>Nematoda</taxon>
        <taxon>Chromadorea</taxon>
        <taxon>Rhabditida</taxon>
        <taxon>Rhabditina</taxon>
        <taxon>Diplogasteromorpha</taxon>
        <taxon>Diplogasteroidea</taxon>
        <taxon>Neodiplogasteridae</taxon>
        <taxon>Pristionchus</taxon>
    </lineage>
</organism>